<evidence type="ECO:0000256" key="5">
    <source>
        <dbReference type="SAM" id="MobiDB-lite"/>
    </source>
</evidence>
<name>A0A6G6Y061_9CAUD</name>
<keyword evidence="4 6" id="KW-0472">Membrane</keyword>
<comment type="subcellular location">
    <subcellularLocation>
        <location evidence="1">Host membrane</location>
        <topology evidence="1">Multi-pass membrane protein</topology>
    </subcellularLocation>
</comment>
<evidence type="ECO:0000256" key="1">
    <source>
        <dbReference type="ARBA" id="ARBA00004301"/>
    </source>
</evidence>
<dbReference type="GO" id="GO:0033644">
    <property type="term" value="C:host cell membrane"/>
    <property type="evidence" value="ECO:0007669"/>
    <property type="project" value="UniProtKB-SubCell"/>
</dbReference>
<feature type="region of interest" description="Disordered" evidence="5">
    <location>
        <begin position="129"/>
        <end position="171"/>
    </location>
</feature>
<keyword evidence="3 6" id="KW-1133">Transmembrane helix</keyword>
<evidence type="ECO:0000256" key="2">
    <source>
        <dbReference type="ARBA" id="ARBA00022692"/>
    </source>
</evidence>
<feature type="transmembrane region" description="Helical" evidence="6">
    <location>
        <begin position="12"/>
        <end position="32"/>
    </location>
</feature>
<dbReference type="Proteomes" id="UP000500911">
    <property type="component" value="Segment"/>
</dbReference>
<dbReference type="EMBL" id="MT006240">
    <property type="protein sequence ID" value="QIG78299.1"/>
    <property type="molecule type" value="Genomic_DNA"/>
</dbReference>
<dbReference type="NCBIfam" id="TIGR01593">
    <property type="entry name" value="holin_tox_secr"/>
    <property type="match status" value="1"/>
</dbReference>
<dbReference type="InterPro" id="IPR006480">
    <property type="entry name" value="Phage_holin_4_1"/>
</dbReference>
<organism evidence="7 8">
    <name type="scientific">Bifidobacterium phage BadAargau2</name>
    <dbReference type="NCBI Taxonomy" id="2713242"/>
    <lineage>
        <taxon>Viruses</taxon>
        <taxon>Duplodnaviria</taxon>
        <taxon>Heunggongvirae</taxon>
        <taxon>Uroviricota</taxon>
        <taxon>Caudoviricetes</taxon>
        <taxon>Badaztecvirus</taxon>
        <taxon>Badaztecvirus badaargau2</taxon>
    </lineage>
</organism>
<feature type="compositionally biased region" description="Basic and acidic residues" evidence="5">
    <location>
        <begin position="129"/>
        <end position="145"/>
    </location>
</feature>
<proteinExistence type="predicted"/>
<evidence type="ECO:0000313" key="7">
    <source>
        <dbReference type="EMBL" id="QIG78299.1"/>
    </source>
</evidence>
<evidence type="ECO:0000313" key="8">
    <source>
        <dbReference type="Proteomes" id="UP000500911"/>
    </source>
</evidence>
<dbReference type="Pfam" id="PF05105">
    <property type="entry name" value="Phage_holin_4_1"/>
    <property type="match status" value="1"/>
</dbReference>
<evidence type="ECO:0000256" key="3">
    <source>
        <dbReference type="ARBA" id="ARBA00022989"/>
    </source>
</evidence>
<keyword evidence="8" id="KW-1185">Reference proteome</keyword>
<reference evidence="7 8" key="1">
    <citation type="submission" date="2020-01" db="EMBL/GenBank/DDBJ databases">
        <title>Honey bees harbor a diverse gut virome engaging in nested strain-level interactions with the microbiota.</title>
        <authorList>
            <person name="Bonilla-Rosso G."/>
            <person name="Steiner T."/>
            <person name="Wichmann F."/>
            <person name="Bexkens E."/>
            <person name="Engel P."/>
        </authorList>
    </citation>
    <scope>NUCLEOTIDE SEQUENCE [LARGE SCALE GENOMIC DNA]</scope>
</reference>
<accession>A0A6G6Y061</accession>
<evidence type="ECO:0000256" key="6">
    <source>
        <dbReference type="SAM" id="Phobius"/>
    </source>
</evidence>
<sequence length="171" mass="18791">MNNLQMTGEIALVTFAFILADIITGYLGAWASRQLSSSKMRKGLVHKATLCIIMALGALIDFAQQRNIVNLGYDIPMFEVICIYIIFMEINSIIENVGIIFPDLKNSKLLGLFKNNQDYLNSLIDSENSKKGEDVAEEHPAKPERSATTQSPDLPPAPQMTDTLGGINGKS</sequence>
<gene>
    <name evidence="7" type="ORF">BAAR0010003c01_00004</name>
</gene>
<keyword evidence="2 6" id="KW-0812">Transmembrane</keyword>
<protein>
    <recommendedName>
        <fullName evidence="9">Holin</fullName>
    </recommendedName>
</protein>
<evidence type="ECO:0000256" key="4">
    <source>
        <dbReference type="ARBA" id="ARBA00023136"/>
    </source>
</evidence>
<feature type="transmembrane region" description="Helical" evidence="6">
    <location>
        <begin position="75"/>
        <end position="101"/>
    </location>
</feature>
<feature type="transmembrane region" description="Helical" evidence="6">
    <location>
        <begin position="44"/>
        <end position="63"/>
    </location>
</feature>
<evidence type="ECO:0008006" key="9">
    <source>
        <dbReference type="Google" id="ProtNLM"/>
    </source>
</evidence>